<evidence type="ECO:0000256" key="1">
    <source>
        <dbReference type="ARBA" id="ARBA00005947"/>
    </source>
</evidence>
<dbReference type="SUPFAM" id="SSF52768">
    <property type="entry name" value="Arginase/deacetylase"/>
    <property type="match status" value="1"/>
</dbReference>
<dbReference type="Pfam" id="PF00850">
    <property type="entry name" value="Hist_deacetyl"/>
    <property type="match status" value="1"/>
</dbReference>
<gene>
    <name evidence="3" type="ORF">DOO78_11670</name>
</gene>
<dbReference type="InterPro" id="IPR000286">
    <property type="entry name" value="HDACs"/>
</dbReference>
<comment type="caution">
    <text evidence="3">The sequence shown here is derived from an EMBL/GenBank/DDBJ whole genome shotgun (WGS) entry which is preliminary data.</text>
</comment>
<proteinExistence type="inferred from homology"/>
<dbReference type="AlphaFoldDB" id="A0A327MEY1"/>
<evidence type="ECO:0000313" key="3">
    <source>
        <dbReference type="EMBL" id="RAI58738.1"/>
    </source>
</evidence>
<comment type="similarity">
    <text evidence="1">Belongs to the histone deacetylase family.</text>
</comment>
<dbReference type="Proteomes" id="UP000249065">
    <property type="component" value="Unassembled WGS sequence"/>
</dbReference>
<organism evidence="3 4">
    <name type="scientific">Roseicella frigidaeris</name>
    <dbReference type="NCBI Taxonomy" id="2230885"/>
    <lineage>
        <taxon>Bacteria</taxon>
        <taxon>Pseudomonadati</taxon>
        <taxon>Pseudomonadota</taxon>
        <taxon>Alphaproteobacteria</taxon>
        <taxon>Acetobacterales</taxon>
        <taxon>Roseomonadaceae</taxon>
        <taxon>Roseicella</taxon>
    </lineage>
</organism>
<dbReference type="CDD" id="cd11599">
    <property type="entry name" value="HDAC_classII_2"/>
    <property type="match status" value="1"/>
</dbReference>
<dbReference type="RefSeq" id="WP_111469945.1">
    <property type="nucleotide sequence ID" value="NZ_QLIX01000007.1"/>
</dbReference>
<dbReference type="PANTHER" id="PTHR10625">
    <property type="entry name" value="HISTONE DEACETYLASE HDAC1-RELATED"/>
    <property type="match status" value="1"/>
</dbReference>
<sequence length="309" mass="33140">MSTLLLTHRACLLHDPGDYHPECPDRLRAVLTALDQEEFAELIRDQAPEASIEQLCRVHPRNYVEAILGIRPAAGETVPLDGDTIMSQGSAEAALRAAGAAIAAADAVMRGEVRRAFCATRPPGHHAEPSRPMGFCFFANAVLAARHAIAAHGAARVAILDFDVHHGNGSQACVEREPAILYASSHQWPLYPGTGDARERGVGNVFNALLPPGADGAAFRAAWAEELLPAVERFAPELLVISAGFDAHARDPLAQLRVREADFAWLTAEICALAERHARGRVVSLLEGGYDLDALAHSTAAHVRALMRT</sequence>
<dbReference type="Gene3D" id="3.40.800.20">
    <property type="entry name" value="Histone deacetylase domain"/>
    <property type="match status" value="1"/>
</dbReference>
<dbReference type="GO" id="GO:0040029">
    <property type="term" value="P:epigenetic regulation of gene expression"/>
    <property type="evidence" value="ECO:0007669"/>
    <property type="project" value="TreeGrafter"/>
</dbReference>
<accession>A0A327MEY1</accession>
<dbReference type="GO" id="GO:0004407">
    <property type="term" value="F:histone deacetylase activity"/>
    <property type="evidence" value="ECO:0007669"/>
    <property type="project" value="TreeGrafter"/>
</dbReference>
<dbReference type="PANTHER" id="PTHR10625:SF10">
    <property type="entry name" value="HISTONE DEACETYLASE HDAC1"/>
    <property type="match status" value="1"/>
</dbReference>
<dbReference type="OrthoDB" id="9808367at2"/>
<evidence type="ECO:0000259" key="2">
    <source>
        <dbReference type="Pfam" id="PF00850"/>
    </source>
</evidence>
<reference evidence="4" key="1">
    <citation type="submission" date="2018-06" db="EMBL/GenBank/DDBJ databases">
        <authorList>
            <person name="Khan S.A."/>
        </authorList>
    </citation>
    <scope>NUCLEOTIDE SEQUENCE [LARGE SCALE GENOMIC DNA]</scope>
    <source>
        <strain evidence="4">DB-1506</strain>
    </source>
</reference>
<feature type="domain" description="Histone deacetylase" evidence="2">
    <location>
        <begin position="20"/>
        <end position="306"/>
    </location>
</feature>
<evidence type="ECO:0000313" key="4">
    <source>
        <dbReference type="Proteomes" id="UP000249065"/>
    </source>
</evidence>
<protein>
    <submittedName>
        <fullName evidence="3">Histone deacetylase family protein</fullName>
    </submittedName>
</protein>
<dbReference type="InterPro" id="IPR023801">
    <property type="entry name" value="His_deacetylse_dom"/>
</dbReference>
<name>A0A327MEY1_9PROT</name>
<dbReference type="InterPro" id="IPR037138">
    <property type="entry name" value="His_deacetylse_dom_sf"/>
</dbReference>
<dbReference type="PRINTS" id="PR01270">
    <property type="entry name" value="HDASUPER"/>
</dbReference>
<dbReference type="InterPro" id="IPR023696">
    <property type="entry name" value="Ureohydrolase_dom_sf"/>
</dbReference>
<keyword evidence="4" id="KW-1185">Reference proteome</keyword>
<dbReference type="EMBL" id="QLIX01000007">
    <property type="protein sequence ID" value="RAI58738.1"/>
    <property type="molecule type" value="Genomic_DNA"/>
</dbReference>